<gene>
    <name evidence="4" type="ORF">CLG96_14190</name>
</gene>
<dbReference type="Gene3D" id="3.40.30.10">
    <property type="entry name" value="Glutaredoxin"/>
    <property type="match status" value="1"/>
</dbReference>
<keyword evidence="4" id="KW-0808">Transferase</keyword>
<dbReference type="InterPro" id="IPR010987">
    <property type="entry name" value="Glutathione-S-Trfase_C-like"/>
</dbReference>
<comment type="caution">
    <text evidence="4">The sequence shown here is derived from an EMBL/GenBank/DDBJ whole genome shotgun (WGS) entry which is preliminary data.</text>
</comment>
<dbReference type="EMBL" id="NWBU01000010">
    <property type="protein sequence ID" value="PTQ10344.1"/>
    <property type="molecule type" value="Genomic_DNA"/>
</dbReference>
<dbReference type="OrthoDB" id="7583243at2"/>
<evidence type="ECO:0000259" key="2">
    <source>
        <dbReference type="PROSITE" id="PS50404"/>
    </source>
</evidence>
<dbReference type="PANTHER" id="PTHR44051:SF8">
    <property type="entry name" value="GLUTATHIONE S-TRANSFERASE GSTA"/>
    <property type="match status" value="1"/>
</dbReference>
<dbReference type="Gene3D" id="1.20.1050.10">
    <property type="match status" value="1"/>
</dbReference>
<dbReference type="SUPFAM" id="SSF47616">
    <property type="entry name" value="GST C-terminal domain-like"/>
    <property type="match status" value="1"/>
</dbReference>
<dbReference type="GO" id="GO:0016740">
    <property type="term" value="F:transferase activity"/>
    <property type="evidence" value="ECO:0007669"/>
    <property type="project" value="UniProtKB-KW"/>
</dbReference>
<dbReference type="Proteomes" id="UP000244162">
    <property type="component" value="Unassembled WGS sequence"/>
</dbReference>
<evidence type="ECO:0000256" key="1">
    <source>
        <dbReference type="SAM" id="MobiDB-lite"/>
    </source>
</evidence>
<feature type="domain" description="GST C-terminal" evidence="3">
    <location>
        <begin position="152"/>
        <end position="274"/>
    </location>
</feature>
<dbReference type="SUPFAM" id="SSF52833">
    <property type="entry name" value="Thioredoxin-like"/>
    <property type="match status" value="1"/>
</dbReference>
<feature type="domain" description="GST N-terminal" evidence="2">
    <location>
        <begin position="63"/>
        <end position="146"/>
    </location>
</feature>
<dbReference type="InterPro" id="IPR036282">
    <property type="entry name" value="Glutathione-S-Trfase_C_sf"/>
</dbReference>
<name>A0A2T5FX35_9SPHN</name>
<proteinExistence type="predicted"/>
<dbReference type="AlphaFoldDB" id="A0A2T5FX35"/>
<evidence type="ECO:0000313" key="5">
    <source>
        <dbReference type="Proteomes" id="UP000244162"/>
    </source>
</evidence>
<evidence type="ECO:0000313" key="4">
    <source>
        <dbReference type="EMBL" id="PTQ10344.1"/>
    </source>
</evidence>
<accession>A0A2T5FX35</accession>
<protein>
    <submittedName>
        <fullName evidence="4">Glutathione S-transferase</fullName>
    </submittedName>
</protein>
<dbReference type="CDD" id="cd03057">
    <property type="entry name" value="GST_N_Beta"/>
    <property type="match status" value="1"/>
</dbReference>
<dbReference type="InterPro" id="IPR036249">
    <property type="entry name" value="Thioredoxin-like_sf"/>
</dbReference>
<organism evidence="4 5">
    <name type="scientific">Sphingomonas oleivorans</name>
    <dbReference type="NCBI Taxonomy" id="1735121"/>
    <lineage>
        <taxon>Bacteria</taxon>
        <taxon>Pseudomonadati</taxon>
        <taxon>Pseudomonadota</taxon>
        <taxon>Alphaproteobacteria</taxon>
        <taxon>Sphingomonadales</taxon>
        <taxon>Sphingomonadaceae</taxon>
        <taxon>Sphingomonas</taxon>
    </lineage>
</organism>
<dbReference type="PROSITE" id="PS50404">
    <property type="entry name" value="GST_NTER"/>
    <property type="match status" value="1"/>
</dbReference>
<evidence type="ECO:0000259" key="3">
    <source>
        <dbReference type="PROSITE" id="PS50405"/>
    </source>
</evidence>
<dbReference type="Pfam" id="PF13409">
    <property type="entry name" value="GST_N_2"/>
    <property type="match status" value="1"/>
</dbReference>
<reference evidence="4 5" key="1">
    <citation type="submission" date="2017-09" db="EMBL/GenBank/DDBJ databases">
        <title>Sphingomonas panjinensis sp.nov., isolated from oil-contaminated soil.</title>
        <authorList>
            <person name="Wang L."/>
            <person name="Chen L."/>
        </authorList>
    </citation>
    <scope>NUCLEOTIDE SEQUENCE [LARGE SCALE GENOMIC DNA]</scope>
    <source>
        <strain evidence="4 5">FW-11</strain>
    </source>
</reference>
<dbReference type="PANTHER" id="PTHR44051">
    <property type="entry name" value="GLUTATHIONE S-TRANSFERASE-RELATED"/>
    <property type="match status" value="1"/>
</dbReference>
<dbReference type="InterPro" id="IPR004045">
    <property type="entry name" value="Glutathione_S-Trfase_N"/>
</dbReference>
<dbReference type="PROSITE" id="PS50405">
    <property type="entry name" value="GST_CTER"/>
    <property type="match status" value="1"/>
</dbReference>
<sequence length="274" mass="30721">MDFPHSSPPGCHRVLLVGGKVAQPNRERNGRSVGRGATGGQGERPAARNFRVRRERSRALGTDQPYVLYAARGWGSVLVEAMLALCGADMRIEQIDGFDHPGENRSKLLAVNPLAQVPTLLLPDGTVMTESAAIALLLAESFPEAGLAPAPDDVRRPIFLRHLIWLVANIYPTFTFADYPERWVERETDRLIDTVRRHREALWRMFEAEIDPGPWVLGDLFSVLDIYVCAMTHWYPRRAWFEAECPKLHAIALACEADARLSPVWTRNFGPETA</sequence>
<keyword evidence="5" id="KW-1185">Reference proteome</keyword>
<feature type="region of interest" description="Disordered" evidence="1">
    <location>
        <begin position="20"/>
        <end position="54"/>
    </location>
</feature>